<sequence>MNDCNLSRPTVYNNNQYEVLCEFQKSVTIALVVTVGVGLEPVVAVVLFVGTAQAGYYAGGPRSDVENGDVKGGGHGGSGHGGVRGGGHGGGHGGGYQAYVIEAVKEATIHHTPAQKSHSQQKQSFGGWPPAPAPQSSFGGGGWEQAASPPQKNYGGNGGWQQSPAPAPAKSQGLGGQRAKVYVVQDVKEATIQHVPRQSVASKQSFGGQASSGWAPAPQKSHGGGGGQGWQQGPAQASKNHGAGFGGQQARILVVQDVKEATIQYGGGHVGAAVGHGGGGGGWQQAPTPQKSHGGSTQQGKVYVVQDVREATIQTAPSGSLGKSGGHGSGHGGGSGGGWRSGGGASSGGGSGGFGW</sequence>
<feature type="compositionally biased region" description="Gly residues" evidence="1">
    <location>
        <begin position="322"/>
        <end position="356"/>
    </location>
</feature>
<feature type="compositionally biased region" description="Polar residues" evidence="1">
    <location>
        <begin position="114"/>
        <end position="124"/>
    </location>
</feature>
<name>A0A1V9XB75_9ACAR</name>
<evidence type="ECO:0000256" key="1">
    <source>
        <dbReference type="SAM" id="MobiDB-lite"/>
    </source>
</evidence>
<dbReference type="EMBL" id="MNPL01017074">
    <property type="protein sequence ID" value="OQR70582.1"/>
    <property type="molecule type" value="Genomic_DNA"/>
</dbReference>
<evidence type="ECO:0000313" key="2">
    <source>
        <dbReference type="EMBL" id="OQR70582.1"/>
    </source>
</evidence>
<gene>
    <name evidence="2" type="ORF">BIW11_11540</name>
</gene>
<accession>A0A1V9XB75</accession>
<organism evidence="2 3">
    <name type="scientific">Tropilaelaps mercedesae</name>
    <dbReference type="NCBI Taxonomy" id="418985"/>
    <lineage>
        <taxon>Eukaryota</taxon>
        <taxon>Metazoa</taxon>
        <taxon>Ecdysozoa</taxon>
        <taxon>Arthropoda</taxon>
        <taxon>Chelicerata</taxon>
        <taxon>Arachnida</taxon>
        <taxon>Acari</taxon>
        <taxon>Parasitiformes</taxon>
        <taxon>Mesostigmata</taxon>
        <taxon>Gamasina</taxon>
        <taxon>Dermanyssoidea</taxon>
        <taxon>Laelapidae</taxon>
        <taxon>Tropilaelaps</taxon>
    </lineage>
</organism>
<dbReference type="Proteomes" id="UP000192247">
    <property type="component" value="Unassembled WGS sequence"/>
</dbReference>
<feature type="region of interest" description="Disordered" evidence="1">
    <location>
        <begin position="110"/>
        <end position="174"/>
    </location>
</feature>
<dbReference type="STRING" id="418985.A0A1V9XB75"/>
<feature type="region of interest" description="Disordered" evidence="1">
    <location>
        <begin position="276"/>
        <end position="299"/>
    </location>
</feature>
<proteinExistence type="predicted"/>
<feature type="region of interest" description="Disordered" evidence="1">
    <location>
        <begin position="59"/>
        <end position="89"/>
    </location>
</feature>
<feature type="region of interest" description="Disordered" evidence="1">
    <location>
        <begin position="195"/>
        <end position="244"/>
    </location>
</feature>
<dbReference type="AlphaFoldDB" id="A0A1V9XB75"/>
<feature type="compositionally biased region" description="Polar residues" evidence="1">
    <location>
        <begin position="285"/>
        <end position="299"/>
    </location>
</feature>
<keyword evidence="3" id="KW-1185">Reference proteome</keyword>
<comment type="caution">
    <text evidence="2">The sequence shown here is derived from an EMBL/GenBank/DDBJ whole genome shotgun (WGS) entry which is preliminary data.</text>
</comment>
<feature type="compositionally biased region" description="Polar residues" evidence="1">
    <location>
        <begin position="199"/>
        <end position="212"/>
    </location>
</feature>
<dbReference type="InParanoid" id="A0A1V9XB75"/>
<protein>
    <submittedName>
        <fullName evidence="2">Uncharacterized protein</fullName>
    </submittedName>
</protein>
<feature type="compositionally biased region" description="Gly residues" evidence="1">
    <location>
        <begin position="70"/>
        <end position="89"/>
    </location>
</feature>
<reference evidence="2 3" key="1">
    <citation type="journal article" date="2017" name="Gigascience">
        <title>Draft genome of the honey bee ectoparasitic mite, Tropilaelaps mercedesae, is shaped by the parasitic life history.</title>
        <authorList>
            <person name="Dong X."/>
            <person name="Armstrong S.D."/>
            <person name="Xia D."/>
            <person name="Makepeace B.L."/>
            <person name="Darby A.C."/>
            <person name="Kadowaki T."/>
        </authorList>
    </citation>
    <scope>NUCLEOTIDE SEQUENCE [LARGE SCALE GENOMIC DNA]</scope>
    <source>
        <strain evidence="2">Wuxi-XJTLU</strain>
    </source>
</reference>
<evidence type="ECO:0000313" key="3">
    <source>
        <dbReference type="Proteomes" id="UP000192247"/>
    </source>
</evidence>
<dbReference type="OrthoDB" id="10643860at2759"/>
<feature type="region of interest" description="Disordered" evidence="1">
    <location>
        <begin position="315"/>
        <end position="356"/>
    </location>
</feature>